<comment type="subcellular location">
    <subcellularLocation>
        <location evidence="1">Membrane</location>
        <topology evidence="1">Multi-pass membrane protein</topology>
    </subcellularLocation>
</comment>
<keyword evidence="8" id="KW-1185">Reference proteome</keyword>
<accession>A0A1M5K8M2</accession>
<feature type="transmembrane region" description="Helical" evidence="5">
    <location>
        <begin position="243"/>
        <end position="265"/>
    </location>
</feature>
<feature type="domain" description="O-antigen ligase-related" evidence="6">
    <location>
        <begin position="197"/>
        <end position="335"/>
    </location>
</feature>
<evidence type="ECO:0000259" key="6">
    <source>
        <dbReference type="Pfam" id="PF04932"/>
    </source>
</evidence>
<evidence type="ECO:0000256" key="5">
    <source>
        <dbReference type="SAM" id="Phobius"/>
    </source>
</evidence>
<feature type="transmembrane region" description="Helical" evidence="5">
    <location>
        <begin position="359"/>
        <end position="377"/>
    </location>
</feature>
<dbReference type="PANTHER" id="PTHR37422">
    <property type="entry name" value="TEICHURONIC ACID BIOSYNTHESIS PROTEIN TUAE"/>
    <property type="match status" value="1"/>
</dbReference>
<organism evidence="7 8">
    <name type="scientific">Kaistia soli DSM 19436</name>
    <dbReference type="NCBI Taxonomy" id="1122133"/>
    <lineage>
        <taxon>Bacteria</taxon>
        <taxon>Pseudomonadati</taxon>
        <taxon>Pseudomonadota</taxon>
        <taxon>Alphaproteobacteria</taxon>
        <taxon>Hyphomicrobiales</taxon>
        <taxon>Kaistiaceae</taxon>
        <taxon>Kaistia</taxon>
    </lineage>
</organism>
<feature type="transmembrane region" description="Helical" evidence="5">
    <location>
        <begin position="383"/>
        <end position="399"/>
    </location>
</feature>
<dbReference type="GO" id="GO:0016874">
    <property type="term" value="F:ligase activity"/>
    <property type="evidence" value="ECO:0007669"/>
    <property type="project" value="UniProtKB-KW"/>
</dbReference>
<feature type="transmembrane region" description="Helical" evidence="5">
    <location>
        <begin position="167"/>
        <end position="184"/>
    </location>
</feature>
<evidence type="ECO:0000256" key="4">
    <source>
        <dbReference type="ARBA" id="ARBA00023136"/>
    </source>
</evidence>
<dbReference type="Pfam" id="PF04932">
    <property type="entry name" value="Wzy_C"/>
    <property type="match status" value="1"/>
</dbReference>
<sequence>MSSRVTSARPAPQGIPTRFIGNAAIAVLVFLSGFVMVEPAPSDLLLCLVALVWACCGLTFTRPMLPLIVLLALYCAGGLLSFTQLQAFQKPITYMATTIFLAISSIFFCAVVQHDTARRMRIIEKSYVLAAVICATVGILGYFGAIPHADLFTLYDRAKGAFKDPNVFGPFVVLPLVVLARAILTQPIHRSGWAILGAMILFLGLFLSFSRAAWGLAVLAMLVMTLLVFATEPRTSKRLRMTAALAAALLGVVFLLAVAISIPAVQELVIQRARLVQDYDASRLGRFERHIIGFFLIQEHPLGVGPFQFGLALGEDEHNMWLKGFTVYGWLGGFSYIALVIWTLVIATPLVVRKRPWTPFLQCIYAVYIGHLLIHNVIDNDHWRHLFLIYGLLWGAYAVERSLARRSSLWRTPYVTAGVPADAPSPQRIFGPVALPRAP</sequence>
<dbReference type="STRING" id="1122133.SAMN02745157_4321"/>
<evidence type="ECO:0000313" key="8">
    <source>
        <dbReference type="Proteomes" id="UP000184485"/>
    </source>
</evidence>
<keyword evidence="4 5" id="KW-0472">Membrane</keyword>
<keyword evidence="3 5" id="KW-1133">Transmembrane helix</keyword>
<feature type="transmembrane region" description="Helical" evidence="5">
    <location>
        <begin position="126"/>
        <end position="147"/>
    </location>
</feature>
<protein>
    <submittedName>
        <fullName evidence="7">O-antigen ligase</fullName>
    </submittedName>
</protein>
<dbReference type="GO" id="GO:0016020">
    <property type="term" value="C:membrane"/>
    <property type="evidence" value="ECO:0007669"/>
    <property type="project" value="UniProtKB-SubCell"/>
</dbReference>
<name>A0A1M5K8M2_9HYPH</name>
<dbReference type="InterPro" id="IPR051533">
    <property type="entry name" value="WaaL-like"/>
</dbReference>
<feature type="transmembrane region" description="Helical" evidence="5">
    <location>
        <begin position="20"/>
        <end position="37"/>
    </location>
</feature>
<evidence type="ECO:0000256" key="1">
    <source>
        <dbReference type="ARBA" id="ARBA00004141"/>
    </source>
</evidence>
<keyword evidence="7" id="KW-0436">Ligase</keyword>
<reference evidence="7 8" key="1">
    <citation type="submission" date="2016-11" db="EMBL/GenBank/DDBJ databases">
        <authorList>
            <person name="Jaros S."/>
            <person name="Januszkiewicz K."/>
            <person name="Wedrychowicz H."/>
        </authorList>
    </citation>
    <scope>NUCLEOTIDE SEQUENCE [LARGE SCALE GENOMIC DNA]</scope>
    <source>
        <strain evidence="7 8">DSM 19436</strain>
    </source>
</reference>
<feature type="transmembrane region" description="Helical" evidence="5">
    <location>
        <begin position="43"/>
        <end position="60"/>
    </location>
</feature>
<feature type="transmembrane region" description="Helical" evidence="5">
    <location>
        <begin position="213"/>
        <end position="231"/>
    </location>
</feature>
<dbReference type="PANTHER" id="PTHR37422:SF21">
    <property type="entry name" value="EXOQ-LIKE PROTEIN"/>
    <property type="match status" value="1"/>
</dbReference>
<feature type="transmembrane region" description="Helical" evidence="5">
    <location>
        <begin position="327"/>
        <end position="352"/>
    </location>
</feature>
<evidence type="ECO:0000313" key="7">
    <source>
        <dbReference type="EMBL" id="SHG49176.1"/>
    </source>
</evidence>
<gene>
    <name evidence="7" type="ORF">SAMN02745157_4321</name>
</gene>
<dbReference type="EMBL" id="FQUP01000005">
    <property type="protein sequence ID" value="SHG49176.1"/>
    <property type="molecule type" value="Genomic_DNA"/>
</dbReference>
<dbReference type="AlphaFoldDB" id="A0A1M5K8M2"/>
<dbReference type="InterPro" id="IPR007016">
    <property type="entry name" value="O-antigen_ligase-rel_domated"/>
</dbReference>
<dbReference type="Proteomes" id="UP000184485">
    <property type="component" value="Unassembled WGS sequence"/>
</dbReference>
<feature type="transmembrane region" description="Helical" evidence="5">
    <location>
        <begin position="92"/>
        <end position="114"/>
    </location>
</feature>
<feature type="transmembrane region" description="Helical" evidence="5">
    <location>
        <begin position="191"/>
        <end position="207"/>
    </location>
</feature>
<proteinExistence type="predicted"/>
<keyword evidence="2 5" id="KW-0812">Transmembrane</keyword>
<evidence type="ECO:0000256" key="2">
    <source>
        <dbReference type="ARBA" id="ARBA00022692"/>
    </source>
</evidence>
<dbReference type="RefSeq" id="WP_073057280.1">
    <property type="nucleotide sequence ID" value="NZ_FQUP01000005.1"/>
</dbReference>
<evidence type="ECO:0000256" key="3">
    <source>
        <dbReference type="ARBA" id="ARBA00022989"/>
    </source>
</evidence>